<dbReference type="PROSITE" id="PS52029">
    <property type="entry name" value="LD_TPASE"/>
    <property type="match status" value="1"/>
</dbReference>
<dbReference type="STRING" id="1678840.ATC1_13568"/>
<evidence type="ECO:0000313" key="9">
    <source>
        <dbReference type="Proteomes" id="UP000053370"/>
    </source>
</evidence>
<dbReference type="InterPro" id="IPR050979">
    <property type="entry name" value="LD-transpeptidase"/>
</dbReference>
<dbReference type="GO" id="GO:0008360">
    <property type="term" value="P:regulation of cell shape"/>
    <property type="evidence" value="ECO:0007669"/>
    <property type="project" value="UniProtKB-UniRule"/>
</dbReference>
<accession>A0A0S7BW60</accession>
<feature type="domain" description="L,D-TPase catalytic" evidence="7">
    <location>
        <begin position="281"/>
        <end position="401"/>
    </location>
</feature>
<dbReference type="InterPro" id="IPR038063">
    <property type="entry name" value="Transpep_catalytic_dom"/>
</dbReference>
<dbReference type="GO" id="GO:0016740">
    <property type="term" value="F:transferase activity"/>
    <property type="evidence" value="ECO:0007669"/>
    <property type="project" value="UniProtKB-KW"/>
</dbReference>
<feature type="active site" description="Nucleophile" evidence="6">
    <location>
        <position position="377"/>
    </location>
</feature>
<evidence type="ECO:0000313" key="8">
    <source>
        <dbReference type="EMBL" id="GAP40591.1"/>
    </source>
</evidence>
<sequence length="419" mass="47175">MKDFKNFFTSIILCGFMILTTFKSGLSQETTQIINAEPTGAVQHTPSVVVSPTASAEPTLNPNNNSDAICFPDVYPIDPEICNPLGPAQYLTDLAKKGLSYPSLPFIAGKIDEDLSNVPYQYAKLNVENAEVIPLYATYEDAAAGTNPIEYLAGGTIRYVSFQNRIDADNGHFVQSKKGFWLRASPAAVSYTTLGRTFKTTPAQYFGWVFEGLNPYIKPDFNGGINTAVYYNREDVLPVFDIVEGKDTTWYQVGENQWLDRIHFRAALFNTTPPEEIKGGRWIEVDLYQQVLMVYDNYSLVYAALIASGMKPFYTQPGIFQIYEKKESEDMTGSFEADKSDYYYLEDVPFTMYFDQARAFHGAYWRAWYGYEQSHGCINMSIGDAHWLFNWAKVGDYTYIHDPSGNTPTDPAYYGQGGA</sequence>
<dbReference type="GO" id="GO:0005576">
    <property type="term" value="C:extracellular region"/>
    <property type="evidence" value="ECO:0007669"/>
    <property type="project" value="TreeGrafter"/>
</dbReference>
<evidence type="ECO:0000256" key="6">
    <source>
        <dbReference type="PROSITE-ProRule" id="PRU01373"/>
    </source>
</evidence>
<keyword evidence="8" id="KW-0449">Lipoprotein</keyword>
<evidence type="ECO:0000256" key="2">
    <source>
        <dbReference type="ARBA" id="ARBA00022679"/>
    </source>
</evidence>
<comment type="pathway">
    <text evidence="1 6">Cell wall biogenesis; peptidoglycan biosynthesis.</text>
</comment>
<dbReference type="Proteomes" id="UP000053370">
    <property type="component" value="Unassembled WGS sequence"/>
</dbReference>
<dbReference type="OrthoDB" id="160089at2"/>
<dbReference type="AlphaFoldDB" id="A0A0S7BW60"/>
<gene>
    <name evidence="8" type="ORF">ATC1_13568</name>
</gene>
<evidence type="ECO:0000259" key="7">
    <source>
        <dbReference type="PROSITE" id="PS52029"/>
    </source>
</evidence>
<dbReference type="Gene3D" id="2.40.440.10">
    <property type="entry name" value="L,D-transpeptidase catalytic domain-like"/>
    <property type="match status" value="1"/>
</dbReference>
<feature type="active site" description="Proton donor/acceptor" evidence="6">
    <location>
        <position position="361"/>
    </location>
</feature>
<evidence type="ECO:0000256" key="3">
    <source>
        <dbReference type="ARBA" id="ARBA00022960"/>
    </source>
</evidence>
<name>A0A0S7BW60_9CHLR</name>
<evidence type="ECO:0000256" key="1">
    <source>
        <dbReference type="ARBA" id="ARBA00004752"/>
    </source>
</evidence>
<dbReference type="EMBL" id="DF968181">
    <property type="protein sequence ID" value="GAP40591.1"/>
    <property type="molecule type" value="Genomic_DNA"/>
</dbReference>
<keyword evidence="4 6" id="KW-0573">Peptidoglycan synthesis</keyword>
<dbReference type="CDD" id="cd16913">
    <property type="entry name" value="YkuD_like"/>
    <property type="match status" value="1"/>
</dbReference>
<dbReference type="InterPro" id="IPR005490">
    <property type="entry name" value="LD_TPept_cat_dom"/>
</dbReference>
<keyword evidence="3 6" id="KW-0133">Cell shape</keyword>
<dbReference type="PANTHER" id="PTHR30582:SF2">
    <property type="entry name" value="L,D-TRANSPEPTIDASE YCIB-RELATED"/>
    <property type="match status" value="1"/>
</dbReference>
<organism evidence="8">
    <name type="scientific">Flexilinea flocculi</name>
    <dbReference type="NCBI Taxonomy" id="1678840"/>
    <lineage>
        <taxon>Bacteria</taxon>
        <taxon>Bacillati</taxon>
        <taxon>Chloroflexota</taxon>
        <taxon>Anaerolineae</taxon>
        <taxon>Anaerolineales</taxon>
        <taxon>Anaerolineaceae</taxon>
        <taxon>Flexilinea</taxon>
    </lineage>
</organism>
<dbReference type="RefSeq" id="WP_062280071.1">
    <property type="nucleotide sequence ID" value="NZ_DF968181.1"/>
</dbReference>
<dbReference type="UniPathway" id="UPA00219"/>
<proteinExistence type="predicted"/>
<reference evidence="8" key="1">
    <citation type="journal article" date="2015" name="Genome Announc.">
        <title>Draft Genome Sequence of Anaerolineae Strain TC1, a Novel Isolate from a Methanogenic Wastewater Treatment System.</title>
        <authorList>
            <person name="Matsuura N."/>
            <person name="Tourlousse D.M."/>
            <person name="Sun L."/>
            <person name="Toyonaga M."/>
            <person name="Kuroda K."/>
            <person name="Ohashi A."/>
            <person name="Cruz R."/>
            <person name="Yamaguchi T."/>
            <person name="Sekiguchi Y."/>
        </authorList>
    </citation>
    <scope>NUCLEOTIDE SEQUENCE [LARGE SCALE GENOMIC DNA]</scope>
    <source>
        <strain evidence="8">TC1</strain>
    </source>
</reference>
<dbReference type="PANTHER" id="PTHR30582">
    <property type="entry name" value="L,D-TRANSPEPTIDASE"/>
    <property type="match status" value="1"/>
</dbReference>
<dbReference type="GO" id="GO:0018104">
    <property type="term" value="P:peptidoglycan-protein cross-linking"/>
    <property type="evidence" value="ECO:0007669"/>
    <property type="project" value="TreeGrafter"/>
</dbReference>
<dbReference type="GO" id="GO:0071555">
    <property type="term" value="P:cell wall organization"/>
    <property type="evidence" value="ECO:0007669"/>
    <property type="project" value="UniProtKB-UniRule"/>
</dbReference>
<protein>
    <submittedName>
        <fullName evidence="8">Lipoprotein-anchoring transpeptidase ErfK/SrfK</fullName>
    </submittedName>
</protein>
<keyword evidence="5 6" id="KW-0961">Cell wall biogenesis/degradation</keyword>
<dbReference type="SUPFAM" id="SSF141523">
    <property type="entry name" value="L,D-transpeptidase catalytic domain-like"/>
    <property type="match status" value="1"/>
</dbReference>
<evidence type="ECO:0000256" key="5">
    <source>
        <dbReference type="ARBA" id="ARBA00023316"/>
    </source>
</evidence>
<dbReference type="Pfam" id="PF03734">
    <property type="entry name" value="YkuD"/>
    <property type="match status" value="1"/>
</dbReference>
<keyword evidence="9" id="KW-1185">Reference proteome</keyword>
<keyword evidence="2" id="KW-0808">Transferase</keyword>
<evidence type="ECO:0000256" key="4">
    <source>
        <dbReference type="ARBA" id="ARBA00022984"/>
    </source>
</evidence>
<dbReference type="GO" id="GO:0071972">
    <property type="term" value="F:peptidoglycan L,D-transpeptidase activity"/>
    <property type="evidence" value="ECO:0007669"/>
    <property type="project" value="TreeGrafter"/>
</dbReference>